<evidence type="ECO:0000313" key="1">
    <source>
        <dbReference type="EMBL" id="GBP91988.1"/>
    </source>
</evidence>
<comment type="caution">
    <text evidence="1">The sequence shown here is derived from an EMBL/GenBank/DDBJ whole genome shotgun (WGS) entry which is preliminary data.</text>
</comment>
<protein>
    <submittedName>
        <fullName evidence="1">Uncharacterized protein</fullName>
    </submittedName>
</protein>
<sequence length="174" mass="18593">MVDHEGPHLARLTTSSAVVCYGPRRLAPEPLSPTRDGRTRNGRYSLNNAGEFVVRQLSVVAKRHARIFDLHRASLRALVAGGGGRERNGDIWICGGAKGTAAAHVVAPCRAAGGGVQAVSAIGVRYHKGRERIGIRHHAATGDSAAVAIGDFFLYTYATDNIFNGEVDLKHFIV</sequence>
<name>A0A4C1ZWC2_EUMVA</name>
<keyword evidence="2" id="KW-1185">Reference proteome</keyword>
<dbReference type="AlphaFoldDB" id="A0A4C1ZWC2"/>
<accession>A0A4C1ZWC2</accession>
<evidence type="ECO:0000313" key="2">
    <source>
        <dbReference type="Proteomes" id="UP000299102"/>
    </source>
</evidence>
<dbReference type="EMBL" id="BGZK01002229">
    <property type="protein sequence ID" value="GBP91988.1"/>
    <property type="molecule type" value="Genomic_DNA"/>
</dbReference>
<dbReference type="Proteomes" id="UP000299102">
    <property type="component" value="Unassembled WGS sequence"/>
</dbReference>
<proteinExistence type="predicted"/>
<reference evidence="1 2" key="1">
    <citation type="journal article" date="2019" name="Commun. Biol.">
        <title>The bagworm genome reveals a unique fibroin gene that provides high tensile strength.</title>
        <authorList>
            <person name="Kono N."/>
            <person name="Nakamura H."/>
            <person name="Ohtoshi R."/>
            <person name="Tomita M."/>
            <person name="Numata K."/>
            <person name="Arakawa K."/>
        </authorList>
    </citation>
    <scope>NUCLEOTIDE SEQUENCE [LARGE SCALE GENOMIC DNA]</scope>
</reference>
<organism evidence="1 2">
    <name type="scientific">Eumeta variegata</name>
    <name type="common">Bagworm moth</name>
    <name type="synonym">Eumeta japonica</name>
    <dbReference type="NCBI Taxonomy" id="151549"/>
    <lineage>
        <taxon>Eukaryota</taxon>
        <taxon>Metazoa</taxon>
        <taxon>Ecdysozoa</taxon>
        <taxon>Arthropoda</taxon>
        <taxon>Hexapoda</taxon>
        <taxon>Insecta</taxon>
        <taxon>Pterygota</taxon>
        <taxon>Neoptera</taxon>
        <taxon>Endopterygota</taxon>
        <taxon>Lepidoptera</taxon>
        <taxon>Glossata</taxon>
        <taxon>Ditrysia</taxon>
        <taxon>Tineoidea</taxon>
        <taxon>Psychidae</taxon>
        <taxon>Oiketicinae</taxon>
        <taxon>Eumeta</taxon>
    </lineage>
</organism>
<gene>
    <name evidence="1" type="ORF">EVAR_64147_1</name>
</gene>